<accession>A0A8K0S018</accession>
<keyword evidence="1" id="KW-0472">Membrane</keyword>
<dbReference type="Proteomes" id="UP000813427">
    <property type="component" value="Unassembled WGS sequence"/>
</dbReference>
<feature type="transmembrane region" description="Helical" evidence="1">
    <location>
        <begin position="23"/>
        <end position="44"/>
    </location>
</feature>
<dbReference type="OrthoDB" id="5329749at2759"/>
<protein>
    <submittedName>
        <fullName evidence="2">Uncharacterized protein</fullName>
    </submittedName>
</protein>
<comment type="caution">
    <text evidence="2">The sequence shown here is derived from an EMBL/GenBank/DDBJ whole genome shotgun (WGS) entry which is preliminary data.</text>
</comment>
<dbReference type="EMBL" id="JAGPXF010000004">
    <property type="protein sequence ID" value="KAH7246677.1"/>
    <property type="molecule type" value="Genomic_DNA"/>
</dbReference>
<evidence type="ECO:0000256" key="1">
    <source>
        <dbReference type="SAM" id="Phobius"/>
    </source>
</evidence>
<organism evidence="2 3">
    <name type="scientific">Fusarium tricinctum</name>
    <dbReference type="NCBI Taxonomy" id="61284"/>
    <lineage>
        <taxon>Eukaryota</taxon>
        <taxon>Fungi</taxon>
        <taxon>Dikarya</taxon>
        <taxon>Ascomycota</taxon>
        <taxon>Pezizomycotina</taxon>
        <taxon>Sordariomycetes</taxon>
        <taxon>Hypocreomycetidae</taxon>
        <taxon>Hypocreales</taxon>
        <taxon>Nectriaceae</taxon>
        <taxon>Fusarium</taxon>
        <taxon>Fusarium tricinctum species complex</taxon>
    </lineage>
</organism>
<sequence length="176" mass="19557">MDHVTIGVCPDGGDSPLSWAGNLAGLLTFALGILVTLTALLAATRNAEKEIEAKRTLLKQTSLHVNRIDKSMKNLLIDADPDYGDLQPIIDSAIEAYGSAVKEMHDYMEDHFQNSKPIWIHIKWWFMEKEIAAGFANLQSCSEHLTAAQLTLVQRRVIKHTSELHLIQSKLGIKAL</sequence>
<keyword evidence="1" id="KW-1133">Transmembrane helix</keyword>
<evidence type="ECO:0000313" key="2">
    <source>
        <dbReference type="EMBL" id="KAH7246677.1"/>
    </source>
</evidence>
<keyword evidence="1" id="KW-0812">Transmembrane</keyword>
<reference evidence="2" key="1">
    <citation type="journal article" date="2021" name="Nat. Commun.">
        <title>Genetic determinants of endophytism in the Arabidopsis root mycobiome.</title>
        <authorList>
            <person name="Mesny F."/>
            <person name="Miyauchi S."/>
            <person name="Thiergart T."/>
            <person name="Pickel B."/>
            <person name="Atanasova L."/>
            <person name="Karlsson M."/>
            <person name="Huettel B."/>
            <person name="Barry K.W."/>
            <person name="Haridas S."/>
            <person name="Chen C."/>
            <person name="Bauer D."/>
            <person name="Andreopoulos W."/>
            <person name="Pangilinan J."/>
            <person name="LaButti K."/>
            <person name="Riley R."/>
            <person name="Lipzen A."/>
            <person name="Clum A."/>
            <person name="Drula E."/>
            <person name="Henrissat B."/>
            <person name="Kohler A."/>
            <person name="Grigoriev I.V."/>
            <person name="Martin F.M."/>
            <person name="Hacquard S."/>
        </authorList>
    </citation>
    <scope>NUCLEOTIDE SEQUENCE</scope>
    <source>
        <strain evidence="2">MPI-SDFR-AT-0068</strain>
    </source>
</reference>
<proteinExistence type="predicted"/>
<evidence type="ECO:0000313" key="3">
    <source>
        <dbReference type="Proteomes" id="UP000813427"/>
    </source>
</evidence>
<gene>
    <name evidence="2" type="ORF">BKA59DRAFT_545692</name>
</gene>
<dbReference type="AlphaFoldDB" id="A0A8K0S018"/>
<name>A0A8K0S018_9HYPO</name>
<keyword evidence="3" id="KW-1185">Reference proteome</keyword>